<evidence type="ECO:0000256" key="1">
    <source>
        <dbReference type="SAM" id="MobiDB-lite"/>
    </source>
</evidence>
<accession>A0ABM1VR50</accession>
<name>A0ABM1VR50_APLCA</name>
<feature type="region of interest" description="Disordered" evidence="1">
    <location>
        <begin position="183"/>
        <end position="281"/>
    </location>
</feature>
<proteinExistence type="predicted"/>
<evidence type="ECO:0000313" key="5">
    <source>
        <dbReference type="RefSeq" id="XP_035824891.1"/>
    </source>
</evidence>
<dbReference type="RefSeq" id="XP_035824891.1">
    <property type="nucleotide sequence ID" value="XM_035968998.1"/>
</dbReference>
<feature type="compositionally biased region" description="Low complexity" evidence="1">
    <location>
        <begin position="347"/>
        <end position="360"/>
    </location>
</feature>
<feature type="compositionally biased region" description="Polar residues" evidence="1">
    <location>
        <begin position="74"/>
        <end position="89"/>
    </location>
</feature>
<dbReference type="Pfam" id="PF14951">
    <property type="entry name" value="DUF4503"/>
    <property type="match status" value="1"/>
</dbReference>
<dbReference type="RefSeq" id="XP_035824892.1">
    <property type="nucleotide sequence ID" value="XM_035968999.1"/>
</dbReference>
<reference evidence="5 6" key="1">
    <citation type="submission" date="2025-05" db="UniProtKB">
        <authorList>
            <consortium name="RefSeq"/>
        </authorList>
    </citation>
    <scope>IDENTIFICATION</scope>
</reference>
<feature type="region of interest" description="Disordered" evidence="1">
    <location>
        <begin position="416"/>
        <end position="439"/>
    </location>
</feature>
<feature type="compositionally biased region" description="Polar residues" evidence="1">
    <location>
        <begin position="361"/>
        <end position="378"/>
    </location>
</feature>
<protein>
    <submittedName>
        <fullName evidence="5 6">DNA repair-scaffolding protein isoform X1</fullName>
    </submittedName>
</protein>
<feature type="compositionally biased region" description="Basic and acidic residues" evidence="1">
    <location>
        <begin position="146"/>
        <end position="156"/>
    </location>
</feature>
<keyword evidence="4" id="KW-1185">Reference proteome</keyword>
<feature type="region of interest" description="Disordered" evidence="1">
    <location>
        <begin position="294"/>
        <end position="384"/>
    </location>
</feature>
<feature type="compositionally biased region" description="Low complexity" evidence="1">
    <location>
        <begin position="102"/>
        <end position="111"/>
    </location>
</feature>
<evidence type="ECO:0000259" key="3">
    <source>
        <dbReference type="Pfam" id="PF14951"/>
    </source>
</evidence>
<dbReference type="InterPro" id="IPR053054">
    <property type="entry name" value="DNA_repair-scaffolding"/>
</dbReference>
<feature type="compositionally biased region" description="Basic and acidic residues" evidence="1">
    <location>
        <begin position="90"/>
        <end position="101"/>
    </location>
</feature>
<dbReference type="PANTHER" id="PTHR34347">
    <property type="entry name" value="DNA REPAIR-SCAFFOLDING PROTEIN SPIDR"/>
    <property type="match status" value="1"/>
</dbReference>
<evidence type="ECO:0000313" key="6">
    <source>
        <dbReference type="RefSeq" id="XP_035824892.1"/>
    </source>
</evidence>
<evidence type="ECO:0000313" key="4">
    <source>
        <dbReference type="Proteomes" id="UP000694888"/>
    </source>
</evidence>
<dbReference type="Proteomes" id="UP000694888">
    <property type="component" value="Unplaced"/>
</dbReference>
<organism evidence="4 6">
    <name type="scientific">Aplysia californica</name>
    <name type="common">California sea hare</name>
    <dbReference type="NCBI Taxonomy" id="6500"/>
    <lineage>
        <taxon>Eukaryota</taxon>
        <taxon>Metazoa</taxon>
        <taxon>Spiralia</taxon>
        <taxon>Lophotrochozoa</taxon>
        <taxon>Mollusca</taxon>
        <taxon>Gastropoda</taxon>
        <taxon>Heterobranchia</taxon>
        <taxon>Euthyneura</taxon>
        <taxon>Tectipleura</taxon>
        <taxon>Aplysiida</taxon>
        <taxon>Aplysioidea</taxon>
        <taxon>Aplysiidae</taxon>
        <taxon>Aplysia</taxon>
    </lineage>
</organism>
<dbReference type="GeneID" id="101854707"/>
<feature type="compositionally biased region" description="Basic and acidic residues" evidence="1">
    <location>
        <begin position="35"/>
        <end position="69"/>
    </location>
</feature>
<evidence type="ECO:0000259" key="2">
    <source>
        <dbReference type="Pfam" id="PF14950"/>
    </source>
</evidence>
<dbReference type="InterPro" id="IPR028026">
    <property type="entry name" value="DUF4502"/>
</dbReference>
<gene>
    <name evidence="5 6" type="primary">LOC101854707</name>
</gene>
<sequence length="1119" mass="122429">MPGWQHVGSGFSGMKKFQRLGAIQRELSKSGEASVDIKTDKTPEKSKWKRIVEKIHGRSRRAEADDSNAKKTTHGSGSWKQENLLSAFSRTHDNTPDRLTQESEAISWSDSSSEEETACVRDAASANSHKRRFSDALSKVGSHEQTNSEHSGKASKDSLAPNVSSHTDNQILLKMCSHGSKGPCFPFHKKSKQQSSSNCPSHLVVPQKELSSSEDVDIISQSSKTSEDTNVTQEQLSVSQRQESVTTIKNVSEKRHPNSVSHKGGATKLHSNTKVELSSRVESNFAKRPRLVARKLYTRHAEPIDGGISDIESEAEANDSEDEDGQSVVSERSEASDVAAALQTLAGSLSSSQQIDSGSSPACSGNQSLEPGTSTQYQIRPRTPPDMTCALISPPTSPVTEGIRASEWVMAAYKHRTPDKDSEQTDQTGQDSAKKKSKFVKGSLSGQLSRLINREKSAVRFWYHSLKAGTVDQNNPKAITVKLLSMKRQFSTFVCQSKVVNEAQDKPEVCKVVFLSNTVEKLGLKGEGSVVQIFPPWQQLEDSLGVRTLLCTQYVRVLSHAETSQAAVDKELNKGSVTFRAVWKCPCAEGSGQIIAKCPAALDPAVPGENPLWGQVRREFSFRRHGPSQHMRSHLVNTSSVQTLTTTTPGRSVDSGTLLDSLEKVVDGDSMLLPHFSATVLRVFEHCGARAGCHRYEVLLEDSMGTLALIRDVDEGLTQAGVPLTHLEESLCSCEGLTVSGCIDEDREPALFSVVAQAWRQNGRNLRDPNRQKMASQVSSRCPRFCHVLKCQAGNRLDLKVVNANEGLSSVKDGSGRGCLMLSPMLTEEDVFQADVPARVSFLAHVVCPRRSLSQQQDNQAPNVYVLLLSGSGSAVFSSHRLEVTVDCHGGGQELVKSGPPELFFFRDVLNNTGKLKCDQYTLALKRSLWESWGLNSRLTGQLLTYVETPHVKLAPVTAGSVCGSLTSVQGTVSDVEKSSACVWDLCNICGGDQLYNQQNCDSLWCSVCQQSVLCPVVRMKMVVHVQNADLPHNTVVRVNLLQKSIESLLPQDRSQEGYDVKQVSGRNISLPVCLVQHNEWTSHGVGGSETQKDAEMLSHNKDDQNGSRLICLLEMEWG</sequence>
<feature type="compositionally biased region" description="Polar residues" evidence="1">
    <location>
        <begin position="269"/>
        <end position="281"/>
    </location>
</feature>
<dbReference type="InterPro" id="IPR028032">
    <property type="entry name" value="DUF4503"/>
</dbReference>
<feature type="domain" description="DUF4503" evidence="3">
    <location>
        <begin position="726"/>
        <end position="1077"/>
    </location>
</feature>
<dbReference type="PANTHER" id="PTHR34347:SF1">
    <property type="entry name" value="DNA REPAIR-SCAFFOLDING PROTEIN"/>
    <property type="match status" value="1"/>
</dbReference>
<feature type="compositionally biased region" description="Polar residues" evidence="1">
    <location>
        <begin position="219"/>
        <end position="250"/>
    </location>
</feature>
<feature type="region of interest" description="Disordered" evidence="1">
    <location>
        <begin position="28"/>
        <end position="166"/>
    </location>
</feature>
<dbReference type="Pfam" id="PF14950">
    <property type="entry name" value="DUF4502"/>
    <property type="match status" value="1"/>
</dbReference>
<feature type="domain" description="DUF4502" evidence="2">
    <location>
        <begin position="221"/>
        <end position="540"/>
    </location>
</feature>
<feature type="compositionally biased region" description="Acidic residues" evidence="1">
    <location>
        <begin position="311"/>
        <end position="325"/>
    </location>
</feature>